<dbReference type="Gene3D" id="1.25.40.90">
    <property type="match status" value="2"/>
</dbReference>
<sequence>MSEIADLPYNVVAFSEIMSMIWKRLNDQGKNWRHVYKAMTLMCCANVDRDGKGQGVNVSEKAKQLVALLREEDRLREERAHALRPRRSLHRPPRPPQQQRAPGQACSARRAVGRRSCSSSWPWP</sequence>
<feature type="region of interest" description="Disordered" evidence="2">
    <location>
        <begin position="77"/>
        <end position="124"/>
    </location>
</feature>
<dbReference type="GO" id="GO:0006897">
    <property type="term" value="P:endocytosis"/>
    <property type="evidence" value="ECO:0007669"/>
    <property type="project" value="TreeGrafter"/>
</dbReference>
<gene>
    <name evidence="4" type="ORF">GHT09_005339</name>
    <name evidence="5" type="ORF">MONAX_5E023684</name>
</gene>
<dbReference type="InterPro" id="IPR013809">
    <property type="entry name" value="ENTH"/>
</dbReference>
<dbReference type="Proteomes" id="UP000335636">
    <property type="component" value="Unassembled WGS sequence"/>
</dbReference>
<feature type="compositionally biased region" description="Basic residues" evidence="2">
    <location>
        <begin position="82"/>
        <end position="93"/>
    </location>
</feature>
<organism evidence="5 6">
    <name type="scientific">Marmota monax</name>
    <name type="common">Woodchuck</name>
    <dbReference type="NCBI Taxonomy" id="9995"/>
    <lineage>
        <taxon>Eukaryota</taxon>
        <taxon>Metazoa</taxon>
        <taxon>Chordata</taxon>
        <taxon>Craniata</taxon>
        <taxon>Vertebrata</taxon>
        <taxon>Euteleostomi</taxon>
        <taxon>Mammalia</taxon>
        <taxon>Eutheria</taxon>
        <taxon>Euarchontoglires</taxon>
        <taxon>Glires</taxon>
        <taxon>Rodentia</taxon>
        <taxon>Sciuromorpha</taxon>
        <taxon>Sciuridae</taxon>
        <taxon>Xerinae</taxon>
        <taxon>Marmotini</taxon>
        <taxon>Marmota</taxon>
    </lineage>
</organism>
<dbReference type="PANTHER" id="PTHR12276">
    <property type="entry name" value="EPSIN/ENT-RELATED"/>
    <property type="match status" value="1"/>
</dbReference>
<evidence type="ECO:0000259" key="3">
    <source>
        <dbReference type="SMART" id="SM00273"/>
    </source>
</evidence>
<keyword evidence="6" id="KW-1185">Reference proteome</keyword>
<evidence type="ECO:0000256" key="2">
    <source>
        <dbReference type="SAM" id="MobiDB-lite"/>
    </source>
</evidence>
<dbReference type="GO" id="GO:0005886">
    <property type="term" value="C:plasma membrane"/>
    <property type="evidence" value="ECO:0007669"/>
    <property type="project" value="TreeGrafter"/>
</dbReference>
<feature type="domain" description="ENTH" evidence="3">
    <location>
        <begin position="1"/>
        <end position="79"/>
    </location>
</feature>
<dbReference type="Pfam" id="PF01417">
    <property type="entry name" value="ENTH"/>
    <property type="match status" value="1"/>
</dbReference>
<reference evidence="5 6" key="1">
    <citation type="submission" date="2019-04" db="EMBL/GenBank/DDBJ databases">
        <authorList>
            <person name="Alioto T."/>
            <person name="Alioto T."/>
        </authorList>
    </citation>
    <scope>NUCLEOTIDE SEQUENCE [LARGE SCALE GENOMIC DNA]</scope>
</reference>
<dbReference type="EMBL" id="CABDUW010001158">
    <property type="protein sequence ID" value="VTJ79202.1"/>
    <property type="molecule type" value="Genomic_DNA"/>
</dbReference>
<evidence type="ECO:0000256" key="1">
    <source>
        <dbReference type="ARBA" id="ARBA00010130"/>
    </source>
</evidence>
<dbReference type="GO" id="GO:0005768">
    <property type="term" value="C:endosome"/>
    <property type="evidence" value="ECO:0007669"/>
    <property type="project" value="TreeGrafter"/>
</dbReference>
<reference evidence="4" key="2">
    <citation type="submission" date="2020-08" db="EMBL/GenBank/DDBJ databases">
        <authorList>
            <person name="Shumante A."/>
            <person name="Zimin A.V."/>
            <person name="Puiu D."/>
            <person name="Salzberg S.L."/>
        </authorList>
    </citation>
    <scope>NUCLEOTIDE SEQUENCE</scope>
    <source>
        <strain evidence="4">WC2-LM</strain>
        <tissue evidence="4">Liver</tissue>
    </source>
</reference>
<dbReference type="PANTHER" id="PTHR12276:SF48">
    <property type="entry name" value="EPSIN-1"/>
    <property type="match status" value="1"/>
</dbReference>
<dbReference type="Proteomes" id="UP000662637">
    <property type="component" value="Unassembled WGS sequence"/>
</dbReference>
<evidence type="ECO:0000313" key="4">
    <source>
        <dbReference type="EMBL" id="KAF7465096.1"/>
    </source>
</evidence>
<proteinExistence type="inferred from homology"/>
<dbReference type="EMBL" id="WJEC01007961">
    <property type="protein sequence ID" value="KAF7465096.1"/>
    <property type="molecule type" value="Genomic_DNA"/>
</dbReference>
<dbReference type="GO" id="GO:0030125">
    <property type="term" value="C:clathrin vesicle coat"/>
    <property type="evidence" value="ECO:0007669"/>
    <property type="project" value="TreeGrafter"/>
</dbReference>
<evidence type="ECO:0000313" key="5">
    <source>
        <dbReference type="EMBL" id="VTJ79202.1"/>
    </source>
</evidence>
<protein>
    <recommendedName>
        <fullName evidence="3">ENTH domain-containing protein</fullName>
    </recommendedName>
</protein>
<dbReference type="SMART" id="SM00273">
    <property type="entry name" value="ENTH"/>
    <property type="match status" value="1"/>
</dbReference>
<dbReference type="GO" id="GO:0030276">
    <property type="term" value="F:clathrin binding"/>
    <property type="evidence" value="ECO:0007669"/>
    <property type="project" value="TreeGrafter"/>
</dbReference>
<dbReference type="AlphaFoldDB" id="A0A5E4CEB4"/>
<dbReference type="SUPFAM" id="SSF48464">
    <property type="entry name" value="ENTH/VHS domain"/>
    <property type="match status" value="1"/>
</dbReference>
<evidence type="ECO:0000313" key="6">
    <source>
        <dbReference type="Proteomes" id="UP000335636"/>
    </source>
</evidence>
<dbReference type="InterPro" id="IPR008942">
    <property type="entry name" value="ENTH_VHS"/>
</dbReference>
<comment type="similarity">
    <text evidence="1">Belongs to the epsin family.</text>
</comment>
<name>A0A5E4CEB4_MARMO</name>
<dbReference type="GO" id="GO:0005543">
    <property type="term" value="F:phospholipid binding"/>
    <property type="evidence" value="ECO:0007669"/>
    <property type="project" value="TreeGrafter"/>
</dbReference>
<accession>A0A5E4CEB4</accession>